<sequence>MSEFPIEEWWHRMHQIKPADYDGIEVKMSRPRPQSKWIVATVPTGCLHITRQTAIHNNLPEGVEVRISKVPDDEFQRPNLCFYVCGDCGTVAYDGRASSSASNSRESVH</sequence>
<name>A0A1I7UQM5_9PELO</name>
<evidence type="ECO:0000313" key="1">
    <source>
        <dbReference type="Proteomes" id="UP000095282"/>
    </source>
</evidence>
<reference evidence="2" key="1">
    <citation type="submission" date="2016-11" db="UniProtKB">
        <authorList>
            <consortium name="WormBaseParasite"/>
        </authorList>
    </citation>
    <scope>IDENTIFICATION</scope>
</reference>
<proteinExistence type="predicted"/>
<dbReference type="eggNOG" id="KOG2207">
    <property type="taxonomic scope" value="Eukaryota"/>
</dbReference>
<dbReference type="AlphaFoldDB" id="A0A1I7UQM5"/>
<organism evidence="1 2">
    <name type="scientific">Caenorhabditis tropicalis</name>
    <dbReference type="NCBI Taxonomy" id="1561998"/>
    <lineage>
        <taxon>Eukaryota</taxon>
        <taxon>Metazoa</taxon>
        <taxon>Ecdysozoa</taxon>
        <taxon>Nematoda</taxon>
        <taxon>Chromadorea</taxon>
        <taxon>Rhabditida</taxon>
        <taxon>Rhabditina</taxon>
        <taxon>Rhabditomorpha</taxon>
        <taxon>Rhabditoidea</taxon>
        <taxon>Rhabditidae</taxon>
        <taxon>Peloderinae</taxon>
        <taxon>Caenorhabditis</taxon>
    </lineage>
</organism>
<dbReference type="WBParaSite" id="Csp11.Scaffold630.g18369.t1">
    <property type="protein sequence ID" value="Csp11.Scaffold630.g18369.t1"/>
    <property type="gene ID" value="Csp11.Scaffold630.g18369"/>
</dbReference>
<keyword evidence="1" id="KW-1185">Reference proteome</keyword>
<dbReference type="Proteomes" id="UP000095282">
    <property type="component" value="Unplaced"/>
</dbReference>
<dbReference type="STRING" id="1561998.A0A1I7UQM5"/>
<protein>
    <submittedName>
        <fullName evidence="2">Zf-ISL3 domain-containing protein</fullName>
    </submittedName>
</protein>
<accession>A0A1I7UQM5</accession>
<evidence type="ECO:0000313" key="2">
    <source>
        <dbReference type="WBParaSite" id="Csp11.Scaffold630.g18369.t1"/>
    </source>
</evidence>